<sequence length="62" mass="7475">IGEVDNNIRYNEEDLEDQLYTCSELKEICINNNRVIKEDMIEKEIISELMEMIKIVQWQIEI</sequence>
<gene>
    <name evidence="1" type="ORF">DEBURN_LOCUS11451</name>
</gene>
<organism evidence="1 2">
    <name type="scientific">Diversispora eburnea</name>
    <dbReference type="NCBI Taxonomy" id="1213867"/>
    <lineage>
        <taxon>Eukaryota</taxon>
        <taxon>Fungi</taxon>
        <taxon>Fungi incertae sedis</taxon>
        <taxon>Mucoromycota</taxon>
        <taxon>Glomeromycotina</taxon>
        <taxon>Glomeromycetes</taxon>
        <taxon>Diversisporales</taxon>
        <taxon>Diversisporaceae</taxon>
        <taxon>Diversispora</taxon>
    </lineage>
</organism>
<keyword evidence="2" id="KW-1185">Reference proteome</keyword>
<dbReference type="AlphaFoldDB" id="A0A9N9H1Z5"/>
<reference evidence="1" key="1">
    <citation type="submission" date="2021-06" db="EMBL/GenBank/DDBJ databases">
        <authorList>
            <person name="Kallberg Y."/>
            <person name="Tangrot J."/>
            <person name="Rosling A."/>
        </authorList>
    </citation>
    <scope>NUCLEOTIDE SEQUENCE</scope>
    <source>
        <strain evidence="1">AZ414A</strain>
    </source>
</reference>
<dbReference type="Proteomes" id="UP000789706">
    <property type="component" value="Unassembled WGS sequence"/>
</dbReference>
<evidence type="ECO:0000313" key="1">
    <source>
        <dbReference type="EMBL" id="CAG8650800.1"/>
    </source>
</evidence>
<accession>A0A9N9H1Z5</accession>
<feature type="non-terminal residue" evidence="1">
    <location>
        <position position="62"/>
    </location>
</feature>
<evidence type="ECO:0000313" key="2">
    <source>
        <dbReference type="Proteomes" id="UP000789706"/>
    </source>
</evidence>
<proteinExistence type="predicted"/>
<protein>
    <submittedName>
        <fullName evidence="1">3951_t:CDS:1</fullName>
    </submittedName>
</protein>
<comment type="caution">
    <text evidence="1">The sequence shown here is derived from an EMBL/GenBank/DDBJ whole genome shotgun (WGS) entry which is preliminary data.</text>
</comment>
<name>A0A9N9H1Z5_9GLOM</name>
<dbReference type="EMBL" id="CAJVPK010006436">
    <property type="protein sequence ID" value="CAG8650800.1"/>
    <property type="molecule type" value="Genomic_DNA"/>
</dbReference>